<keyword evidence="3 5" id="KW-0274">FAD</keyword>
<evidence type="ECO:0000256" key="6">
    <source>
        <dbReference type="SAM" id="MobiDB-lite"/>
    </source>
</evidence>
<evidence type="ECO:0000256" key="2">
    <source>
        <dbReference type="ARBA" id="ARBA00022630"/>
    </source>
</evidence>
<reference evidence="9" key="1">
    <citation type="submission" date="2020-10" db="EMBL/GenBank/DDBJ databases">
        <title>The Whole-Genome Sequence of Metschnikowia persimmonesis, a Novel Endophytic Yeast Species Isolated from Medicinal Plant Diospyros kaki Thumb.</title>
        <authorList>
            <person name="Rahmat E."/>
            <person name="Kang Y."/>
        </authorList>
    </citation>
    <scope>NUCLEOTIDE SEQUENCE</scope>
    <source>
        <strain evidence="9">KIOM G15050</strain>
    </source>
</reference>
<dbReference type="PROSITE" id="PS51384">
    <property type="entry name" value="FAD_FR"/>
    <property type="match status" value="1"/>
</dbReference>
<protein>
    <recommendedName>
        <fullName evidence="8">FAD-binding FR-type domain-containing protein</fullName>
    </recommendedName>
</protein>
<evidence type="ECO:0000256" key="4">
    <source>
        <dbReference type="ARBA" id="ARBA00023002"/>
    </source>
</evidence>
<dbReference type="PANTHER" id="PTHR19370">
    <property type="entry name" value="NADH-CYTOCHROME B5 REDUCTASE"/>
    <property type="match status" value="1"/>
</dbReference>
<feature type="binding site" evidence="5">
    <location>
        <position position="209"/>
    </location>
    <ligand>
        <name>FAD</name>
        <dbReference type="ChEBI" id="CHEBI:57692"/>
    </ligand>
</feature>
<proteinExistence type="predicted"/>
<keyword evidence="2 5" id="KW-0285">Flavoprotein</keyword>
<dbReference type="InterPro" id="IPR017927">
    <property type="entry name" value="FAD-bd_FR_type"/>
</dbReference>
<dbReference type="AlphaFoldDB" id="A0A8H7GNN5"/>
<evidence type="ECO:0000259" key="8">
    <source>
        <dbReference type="PROSITE" id="PS51384"/>
    </source>
</evidence>
<accession>A0A8H7GNN5</accession>
<dbReference type="Proteomes" id="UP000649328">
    <property type="component" value="Unassembled WGS sequence"/>
</dbReference>
<dbReference type="SUPFAM" id="SSF63380">
    <property type="entry name" value="Riboflavin synthase domain-like"/>
    <property type="match status" value="1"/>
</dbReference>
<gene>
    <name evidence="9" type="ORF">HF325_005685</name>
</gene>
<feature type="region of interest" description="Disordered" evidence="6">
    <location>
        <begin position="313"/>
        <end position="332"/>
    </location>
</feature>
<comment type="cofactor">
    <cofactor evidence="1 5">
        <name>FAD</name>
        <dbReference type="ChEBI" id="CHEBI:57692"/>
    </cofactor>
</comment>
<dbReference type="InterPro" id="IPR017938">
    <property type="entry name" value="Riboflavin_synthase-like_b-brl"/>
</dbReference>
<evidence type="ECO:0000313" key="10">
    <source>
        <dbReference type="Proteomes" id="UP000649328"/>
    </source>
</evidence>
<feature type="binding site" evidence="5">
    <location>
        <position position="201"/>
    </location>
    <ligand>
        <name>FAD</name>
        <dbReference type="ChEBI" id="CHEBI:57692"/>
    </ligand>
</feature>
<feature type="transmembrane region" description="Helical" evidence="7">
    <location>
        <begin position="54"/>
        <end position="74"/>
    </location>
</feature>
<dbReference type="GO" id="GO:0005739">
    <property type="term" value="C:mitochondrion"/>
    <property type="evidence" value="ECO:0007669"/>
    <property type="project" value="TreeGrafter"/>
</dbReference>
<dbReference type="OrthoDB" id="432685at2759"/>
<dbReference type="PANTHER" id="PTHR19370:SF189">
    <property type="entry name" value="CYTOCHROME C MITOCHONDRIAL IMPORT FACTOR CYC2"/>
    <property type="match status" value="1"/>
</dbReference>
<evidence type="ECO:0000256" key="7">
    <source>
        <dbReference type="SAM" id="Phobius"/>
    </source>
</evidence>
<evidence type="ECO:0000256" key="3">
    <source>
        <dbReference type="ARBA" id="ARBA00022827"/>
    </source>
</evidence>
<feature type="domain" description="FAD-binding FR-type" evidence="8">
    <location>
        <begin position="94"/>
        <end position="233"/>
    </location>
</feature>
<name>A0A8H7GNN5_9ASCO</name>
<feature type="compositionally biased region" description="Basic and acidic residues" evidence="6">
    <location>
        <begin position="313"/>
        <end position="325"/>
    </location>
</feature>
<dbReference type="GO" id="GO:0016491">
    <property type="term" value="F:oxidoreductase activity"/>
    <property type="evidence" value="ECO:0007669"/>
    <property type="project" value="UniProtKB-KW"/>
</dbReference>
<feature type="binding site" evidence="5">
    <location>
        <position position="208"/>
    </location>
    <ligand>
        <name>FAD</name>
        <dbReference type="ChEBI" id="CHEBI:57692"/>
    </ligand>
</feature>
<dbReference type="InterPro" id="IPR001834">
    <property type="entry name" value="CBR-like"/>
</dbReference>
<evidence type="ECO:0000313" key="9">
    <source>
        <dbReference type="EMBL" id="KAF7999836.1"/>
    </source>
</evidence>
<comment type="caution">
    <text evidence="9">The sequence shown here is derived from an EMBL/GenBank/DDBJ whole genome shotgun (WGS) entry which is preliminary data.</text>
</comment>
<dbReference type="Gene3D" id="2.40.30.10">
    <property type="entry name" value="Translation factors"/>
    <property type="match status" value="1"/>
</dbReference>
<sequence>MDNGIAKLMKKNVKPYIPKLNHQRLTYEYPGLPNEDDFTKHTDKIKKPKKISRWALVTPKLAVFAAVIWGAYVVKVWVYASDDDADSTELLDPDIFHKFVITHKHQIDADHYLIEVRPKYNNWQYSYYAHYDNKSIWNGEKMWSVEVKQPEIMVTRLYTPLPLYFMKSEITRAGKKEPLLRVIENDCEDHDKGGVMTFYIKRYDSGEVSRFIVDKNVGDELEIRGPHVDFKIPHHPLHALHERPIFRDLPSKVEAETLLESMKREHNVPDYDNLVFFGAGTGLPQSYRCFSPETRIVGGYRRRKVEIANVDLRRSEEKKEKEEKPGSSPIRGPWYENALQQARDLSLEKKQDPALAVVCGPDGYVGFVAGGKDLATGEQGPVKGLLGANGWNETNVHKL</sequence>
<keyword evidence="7" id="KW-0812">Transmembrane</keyword>
<keyword evidence="4" id="KW-0560">Oxidoreductase</keyword>
<evidence type="ECO:0000256" key="5">
    <source>
        <dbReference type="PIRSR" id="PIRSR601834-1"/>
    </source>
</evidence>
<dbReference type="EMBL" id="JACBPP010000008">
    <property type="protein sequence ID" value="KAF7999836.1"/>
    <property type="molecule type" value="Genomic_DNA"/>
</dbReference>
<keyword evidence="7" id="KW-1133">Transmembrane helix</keyword>
<organism evidence="9 10">
    <name type="scientific">Metschnikowia pulcherrima</name>
    <dbReference type="NCBI Taxonomy" id="27326"/>
    <lineage>
        <taxon>Eukaryota</taxon>
        <taxon>Fungi</taxon>
        <taxon>Dikarya</taxon>
        <taxon>Ascomycota</taxon>
        <taxon>Saccharomycotina</taxon>
        <taxon>Pichiomycetes</taxon>
        <taxon>Metschnikowiaceae</taxon>
        <taxon>Metschnikowia</taxon>
    </lineage>
</organism>
<keyword evidence="7" id="KW-0472">Membrane</keyword>
<keyword evidence="10" id="KW-1185">Reference proteome</keyword>
<evidence type="ECO:0000256" key="1">
    <source>
        <dbReference type="ARBA" id="ARBA00001974"/>
    </source>
</evidence>